<dbReference type="SUPFAM" id="SSF51366">
    <property type="entry name" value="Ribulose-phoshate binding barrel"/>
    <property type="match status" value="1"/>
</dbReference>
<dbReference type="PROSITE" id="PS50077">
    <property type="entry name" value="HEAT_REPEAT"/>
    <property type="match status" value="1"/>
</dbReference>
<evidence type="ECO:0000256" key="8">
    <source>
        <dbReference type="ARBA" id="ARBA00023239"/>
    </source>
</evidence>
<feature type="active site" evidence="11">
    <location>
        <position position="134"/>
    </location>
</feature>
<dbReference type="InterPro" id="IPR011335">
    <property type="entry name" value="Restrct_endonuc-II-like"/>
</dbReference>
<comment type="similarity">
    <text evidence="3 11 12">Belongs to the HisA/HisF family.</text>
</comment>
<dbReference type="InterPro" id="IPR006062">
    <property type="entry name" value="His_biosynth"/>
</dbReference>
<dbReference type="InterPro" id="IPR050064">
    <property type="entry name" value="IGPS_HisA/HisF"/>
</dbReference>
<evidence type="ECO:0000256" key="1">
    <source>
        <dbReference type="ARBA" id="ARBA00004496"/>
    </source>
</evidence>
<dbReference type="AlphaFoldDB" id="A0A367GRS4"/>
<comment type="subcellular location">
    <subcellularLocation>
        <location evidence="1 11">Cytoplasm</location>
    </subcellularLocation>
</comment>
<evidence type="ECO:0000256" key="11">
    <source>
        <dbReference type="HAMAP-Rule" id="MF_01013"/>
    </source>
</evidence>
<dbReference type="GO" id="GO:0000105">
    <property type="term" value="P:L-histidine biosynthetic process"/>
    <property type="evidence" value="ECO:0007669"/>
    <property type="project" value="UniProtKB-UniRule"/>
</dbReference>
<comment type="pathway">
    <text evidence="2 11">Amino-acid biosynthesis; L-histidine biosynthesis; L-histidine from 5-phospho-alpha-D-ribose 1-diphosphate: step 5/9.</text>
</comment>
<dbReference type="GO" id="GO:0005737">
    <property type="term" value="C:cytoplasm"/>
    <property type="evidence" value="ECO:0007669"/>
    <property type="project" value="UniProtKB-SubCell"/>
</dbReference>
<keyword evidence="8 11" id="KW-0456">Lyase</keyword>
<dbReference type="Pfam" id="PF04480">
    <property type="entry name" value="DUF559"/>
    <property type="match status" value="1"/>
</dbReference>
<dbReference type="EC" id="4.3.2.10" evidence="11"/>
<dbReference type="GO" id="GO:0000107">
    <property type="term" value="F:imidazoleglycerol-phosphate synthase activity"/>
    <property type="evidence" value="ECO:0007669"/>
    <property type="project" value="UniProtKB-UniRule"/>
</dbReference>
<dbReference type="Pfam" id="PF00977">
    <property type="entry name" value="His_biosynth"/>
    <property type="match status" value="1"/>
</dbReference>
<evidence type="ECO:0000256" key="10">
    <source>
        <dbReference type="ARBA" id="ARBA00047838"/>
    </source>
</evidence>
<keyword evidence="6 11" id="KW-0028">Amino-acid biosynthesis</keyword>
<dbReference type="UniPathway" id="UPA00031">
    <property type="reaction ID" value="UER00010"/>
</dbReference>
<dbReference type="CDD" id="cd04731">
    <property type="entry name" value="HisF"/>
    <property type="match status" value="1"/>
</dbReference>
<dbReference type="Proteomes" id="UP000253209">
    <property type="component" value="Unassembled WGS sequence"/>
</dbReference>
<reference evidence="14 15" key="1">
    <citation type="submission" date="2018-05" db="EMBL/GenBank/DDBJ databases">
        <title>Mucilaginibacter hurinus sp. nov., isolated from briquette warehouse soil.</title>
        <authorList>
            <person name="Choi L."/>
        </authorList>
    </citation>
    <scope>NUCLEOTIDE SEQUENCE [LARGE SCALE GENOMIC DNA]</scope>
    <source>
        <strain evidence="14 15">ZR32</strain>
    </source>
</reference>
<dbReference type="InterPro" id="IPR004651">
    <property type="entry name" value="HisF"/>
</dbReference>
<dbReference type="InterPro" id="IPR011060">
    <property type="entry name" value="RibuloseP-bd_barrel"/>
</dbReference>
<proteinExistence type="inferred from homology"/>
<sequence length="375" mass="41414">MFFGVSQLIFKNAYRLRNNMTAAEMLLWEHLKGNQLGVKFRRQHPLSIYIADFFCHQHKLVIEVDGSIHELPEIALHDLERQINIENEGIKVLRFTNHEIFNQLDKVLNTIKQTISSPFRGSGGLSKRIIPCLDVKDGRTVKGVNFVDLRDAGDPVELAWNYSNQGADELVFLDITATVERRKTMVELVKSVARQINIPFTIGGGINEIADADALLNAGADKISINSAAVRNPALIDELAKAFGVQFVVIAVDTRVNNGQNIVHLNGGRVPTERQTLEWILEAESRGAGEILLTSMDHDGTKAGFDNGLLKQVNDAVHIPVIASGGAGSVQHFVDVFKQTNVDAALAASVFHYGEILIPDLKKVLQDNDIEVRTV</sequence>
<dbReference type="HAMAP" id="MF_01013">
    <property type="entry name" value="HisF"/>
    <property type="match status" value="1"/>
</dbReference>
<gene>
    <name evidence="11" type="primary">hisF</name>
    <name evidence="14" type="ORF">DJ568_05270</name>
</gene>
<evidence type="ECO:0000256" key="3">
    <source>
        <dbReference type="ARBA" id="ARBA00009667"/>
    </source>
</evidence>
<evidence type="ECO:0000256" key="6">
    <source>
        <dbReference type="ARBA" id="ARBA00022605"/>
    </source>
</evidence>
<keyword evidence="7 11" id="KW-0368">Histidine biosynthesis</keyword>
<dbReference type="SUPFAM" id="SSF52980">
    <property type="entry name" value="Restriction endonuclease-like"/>
    <property type="match status" value="1"/>
</dbReference>
<comment type="subunit">
    <text evidence="4 11">Heterodimer of HisH and HisF.</text>
</comment>
<evidence type="ECO:0000256" key="12">
    <source>
        <dbReference type="RuleBase" id="RU003657"/>
    </source>
</evidence>
<evidence type="ECO:0000256" key="5">
    <source>
        <dbReference type="ARBA" id="ARBA00022490"/>
    </source>
</evidence>
<dbReference type="InterPro" id="IPR007569">
    <property type="entry name" value="DUF559"/>
</dbReference>
<dbReference type="InterPro" id="IPR021133">
    <property type="entry name" value="HEAT_type_2"/>
</dbReference>
<dbReference type="GO" id="GO:0016829">
    <property type="term" value="F:lyase activity"/>
    <property type="evidence" value="ECO:0007669"/>
    <property type="project" value="UniProtKB-KW"/>
</dbReference>
<dbReference type="PANTHER" id="PTHR21235">
    <property type="entry name" value="IMIDAZOLE GLYCEROL PHOSPHATE SYNTHASE SUBUNIT HISF/H IGP SYNTHASE SUBUNIT HISF/H"/>
    <property type="match status" value="1"/>
</dbReference>
<dbReference type="OrthoDB" id="9781903at2"/>
<dbReference type="RefSeq" id="WP_114004191.1">
    <property type="nucleotide sequence ID" value="NZ_QGDC01000002.1"/>
</dbReference>
<dbReference type="Gene3D" id="3.40.960.10">
    <property type="entry name" value="VSR Endonuclease"/>
    <property type="match status" value="1"/>
</dbReference>
<dbReference type="Gene3D" id="3.20.20.70">
    <property type="entry name" value="Aldolase class I"/>
    <property type="match status" value="1"/>
</dbReference>
<dbReference type="PANTHER" id="PTHR21235:SF2">
    <property type="entry name" value="IMIDAZOLE GLYCEROL PHOSPHATE SYNTHASE HISHF"/>
    <property type="match status" value="1"/>
</dbReference>
<evidence type="ECO:0000313" key="14">
    <source>
        <dbReference type="EMBL" id="RCH56154.1"/>
    </source>
</evidence>
<evidence type="ECO:0000313" key="15">
    <source>
        <dbReference type="Proteomes" id="UP000253209"/>
    </source>
</evidence>
<dbReference type="NCBIfam" id="TIGR00735">
    <property type="entry name" value="hisF"/>
    <property type="match status" value="1"/>
</dbReference>
<dbReference type="FunFam" id="3.20.20.70:FF:000006">
    <property type="entry name" value="Imidazole glycerol phosphate synthase subunit HisF"/>
    <property type="match status" value="1"/>
</dbReference>
<evidence type="ECO:0000256" key="4">
    <source>
        <dbReference type="ARBA" id="ARBA00011152"/>
    </source>
</evidence>
<dbReference type="EMBL" id="QGDC01000002">
    <property type="protein sequence ID" value="RCH56154.1"/>
    <property type="molecule type" value="Genomic_DNA"/>
</dbReference>
<dbReference type="InterPro" id="IPR047216">
    <property type="entry name" value="Endonuclease_DUF559_bact"/>
</dbReference>
<feature type="domain" description="DUF559" evidence="13">
    <location>
        <begin position="11"/>
        <end position="115"/>
    </location>
</feature>
<comment type="function">
    <text evidence="9 11">IGPS catalyzes the conversion of PRFAR and glutamine to IGP, AICAR and glutamate. The HisF subunit catalyzes the cyclization activity that produces IGP and AICAR from PRFAR using the ammonia provided by the HisH subunit.</text>
</comment>
<evidence type="ECO:0000256" key="7">
    <source>
        <dbReference type="ARBA" id="ARBA00023102"/>
    </source>
</evidence>
<keyword evidence="5 11" id="KW-0963">Cytoplasm</keyword>
<name>A0A367GRS4_9SPHI</name>
<comment type="caution">
    <text evidence="14">The sequence shown here is derived from an EMBL/GenBank/DDBJ whole genome shotgun (WGS) entry which is preliminary data.</text>
</comment>
<feature type="active site" evidence="11">
    <location>
        <position position="253"/>
    </location>
</feature>
<evidence type="ECO:0000256" key="9">
    <source>
        <dbReference type="ARBA" id="ARBA00025475"/>
    </source>
</evidence>
<accession>A0A367GRS4</accession>
<evidence type="ECO:0000259" key="13">
    <source>
        <dbReference type="Pfam" id="PF04480"/>
    </source>
</evidence>
<keyword evidence="15" id="KW-1185">Reference proteome</keyword>
<organism evidence="14 15">
    <name type="scientific">Mucilaginibacter hurinus</name>
    <dbReference type="NCBI Taxonomy" id="2201324"/>
    <lineage>
        <taxon>Bacteria</taxon>
        <taxon>Pseudomonadati</taxon>
        <taxon>Bacteroidota</taxon>
        <taxon>Sphingobacteriia</taxon>
        <taxon>Sphingobacteriales</taxon>
        <taxon>Sphingobacteriaceae</taxon>
        <taxon>Mucilaginibacter</taxon>
    </lineage>
</organism>
<dbReference type="CDD" id="cd01038">
    <property type="entry name" value="Endonuclease_DUF559"/>
    <property type="match status" value="1"/>
</dbReference>
<dbReference type="InterPro" id="IPR013785">
    <property type="entry name" value="Aldolase_TIM"/>
</dbReference>
<protein>
    <recommendedName>
        <fullName evidence="11">Imidazole glycerol phosphate synthase subunit HisF</fullName>
        <ecNumber evidence="11">4.3.2.10</ecNumber>
    </recommendedName>
    <alternativeName>
        <fullName evidence="11">IGP synthase cyclase subunit</fullName>
    </alternativeName>
    <alternativeName>
        <fullName evidence="11">IGP synthase subunit HisF</fullName>
    </alternativeName>
    <alternativeName>
        <fullName evidence="11">ImGP synthase subunit HisF</fullName>
        <shortName evidence="11">IGPS subunit HisF</shortName>
    </alternativeName>
</protein>
<evidence type="ECO:0000256" key="2">
    <source>
        <dbReference type="ARBA" id="ARBA00005091"/>
    </source>
</evidence>
<comment type="catalytic activity">
    <reaction evidence="10 11">
        <text>5-[(5-phospho-1-deoxy-D-ribulos-1-ylimino)methylamino]-1-(5-phospho-beta-D-ribosyl)imidazole-4-carboxamide + L-glutamine = D-erythro-1-(imidazol-4-yl)glycerol 3-phosphate + 5-amino-1-(5-phospho-beta-D-ribosyl)imidazole-4-carboxamide + L-glutamate + H(+)</text>
        <dbReference type="Rhea" id="RHEA:24793"/>
        <dbReference type="ChEBI" id="CHEBI:15378"/>
        <dbReference type="ChEBI" id="CHEBI:29985"/>
        <dbReference type="ChEBI" id="CHEBI:58278"/>
        <dbReference type="ChEBI" id="CHEBI:58359"/>
        <dbReference type="ChEBI" id="CHEBI:58475"/>
        <dbReference type="ChEBI" id="CHEBI:58525"/>
        <dbReference type="EC" id="4.3.2.10"/>
    </reaction>
</comment>